<sequence length="195" mass="22623">MYKYVLLPIIFVISFTQCTNKKNNAAVNTPAADTTVFFPVNDFIKNDIKDVQQNPYHIYKITSHKPGKRDSVTISVDDFILLADLFLKKDITMQPLKSIFKESVFHDLTTKSITLLYATTDSASDIKNVTVLLDDKNNKPKRIFIRSYFNKGDYFLNEQLNWKIGKSFQIIRSIFGNNRKNSEEETTIIWNDKSY</sequence>
<dbReference type="EMBL" id="MLJW01000032">
    <property type="protein sequence ID" value="OIR08367.1"/>
    <property type="molecule type" value="Genomic_DNA"/>
</dbReference>
<dbReference type="AlphaFoldDB" id="A0A1J5SIY1"/>
<name>A0A1J5SIY1_9ZZZZ</name>
<evidence type="ECO:0000313" key="1">
    <source>
        <dbReference type="EMBL" id="OIR08367.1"/>
    </source>
</evidence>
<protein>
    <submittedName>
        <fullName evidence="1">Uncharacterized protein</fullName>
    </submittedName>
</protein>
<reference evidence="1" key="1">
    <citation type="submission" date="2016-10" db="EMBL/GenBank/DDBJ databases">
        <title>Sequence of Gallionella enrichment culture.</title>
        <authorList>
            <person name="Poehlein A."/>
            <person name="Muehling M."/>
            <person name="Daniel R."/>
        </authorList>
    </citation>
    <scope>NUCLEOTIDE SEQUENCE</scope>
</reference>
<proteinExistence type="predicted"/>
<accession>A0A1J5SIY1</accession>
<gene>
    <name evidence="1" type="ORF">GALL_95350</name>
</gene>
<comment type="caution">
    <text evidence="1">The sequence shown here is derived from an EMBL/GenBank/DDBJ whole genome shotgun (WGS) entry which is preliminary data.</text>
</comment>
<organism evidence="1">
    <name type="scientific">mine drainage metagenome</name>
    <dbReference type="NCBI Taxonomy" id="410659"/>
    <lineage>
        <taxon>unclassified sequences</taxon>
        <taxon>metagenomes</taxon>
        <taxon>ecological metagenomes</taxon>
    </lineage>
</organism>